<name>A0A2Z4U821_9FIRM</name>
<reference evidence="3" key="1">
    <citation type="submission" date="2018-06" db="EMBL/GenBank/DDBJ databases">
        <title>Description of Blautia argi sp. nov., a new anaerobic isolated from dog feces.</title>
        <authorList>
            <person name="Chang Y.-H."/>
            <person name="Paek J."/>
            <person name="Shin Y."/>
        </authorList>
    </citation>
    <scope>NUCLEOTIDE SEQUENCE [LARGE SCALE GENOMIC DNA]</scope>
    <source>
        <strain evidence="3">KCTC 15426</strain>
    </source>
</reference>
<keyword evidence="3" id="KW-1185">Reference proteome</keyword>
<proteinExistence type="predicted"/>
<feature type="region of interest" description="Disordered" evidence="1">
    <location>
        <begin position="71"/>
        <end position="111"/>
    </location>
</feature>
<evidence type="ECO:0008006" key="4">
    <source>
        <dbReference type="Google" id="ProtNLM"/>
    </source>
</evidence>
<feature type="compositionally biased region" description="Polar residues" evidence="1">
    <location>
        <begin position="102"/>
        <end position="111"/>
    </location>
</feature>
<protein>
    <recommendedName>
        <fullName evidence="4">SipW-cognate class signal peptide</fullName>
    </recommendedName>
</protein>
<dbReference type="Proteomes" id="UP000250003">
    <property type="component" value="Chromosome"/>
</dbReference>
<dbReference type="InterPro" id="IPR023833">
    <property type="entry name" value="Signal_pept_SipW-depend-type"/>
</dbReference>
<dbReference type="KEGG" id="blau:DQQ01_01395"/>
<feature type="compositionally biased region" description="Basic and acidic residues" evidence="1">
    <location>
        <begin position="87"/>
        <end position="101"/>
    </location>
</feature>
<accession>A0A2Z4U821</accession>
<evidence type="ECO:0000256" key="1">
    <source>
        <dbReference type="SAM" id="MobiDB-lite"/>
    </source>
</evidence>
<gene>
    <name evidence="2" type="ORF">DQQ01_01395</name>
</gene>
<dbReference type="AlphaFoldDB" id="A0A2Z4U821"/>
<organism evidence="2 3">
    <name type="scientific">Blautia argi</name>
    <dbReference type="NCBI Taxonomy" id="1912897"/>
    <lineage>
        <taxon>Bacteria</taxon>
        <taxon>Bacillati</taxon>
        <taxon>Bacillota</taxon>
        <taxon>Clostridia</taxon>
        <taxon>Lachnospirales</taxon>
        <taxon>Lachnospiraceae</taxon>
        <taxon>Blautia</taxon>
    </lineage>
</organism>
<evidence type="ECO:0000313" key="2">
    <source>
        <dbReference type="EMBL" id="AWY97024.1"/>
    </source>
</evidence>
<evidence type="ECO:0000313" key="3">
    <source>
        <dbReference type="Proteomes" id="UP000250003"/>
    </source>
</evidence>
<dbReference type="OrthoDB" id="2085414at2"/>
<sequence>MRKKTGKKKPKRQKRVKENKVMTKKKLMMAGLSAGLVAVVGVGGTLAYLSAQSDVVNNAFTVGQGYTPDKDGHTGLFLDETDYDYNPDTKKNEDTGKRTEEGNTYENLYPGNSLTKDPKVTMIGGSVESYVFVKVDGVTELEAITAPETNDKVFDIADWSTSSWVKLDEKGVMTPGKEGDGYYVYMGQMATDGVVDVSLKTEGEHIQLPEQVFNTIKVNNVNALPENTAVKTQKVSVKACAVQATEHRQGIEAAFAQAKGELDQQ</sequence>
<dbReference type="EMBL" id="CP030280">
    <property type="protein sequence ID" value="AWY97024.1"/>
    <property type="molecule type" value="Genomic_DNA"/>
</dbReference>
<dbReference type="NCBIfam" id="TIGR04088">
    <property type="entry name" value="cognate_SipW"/>
    <property type="match status" value="1"/>
</dbReference>